<evidence type="ECO:0000259" key="2">
    <source>
        <dbReference type="PROSITE" id="PS51782"/>
    </source>
</evidence>
<dbReference type="CDD" id="cd00118">
    <property type="entry name" value="LysM"/>
    <property type="match status" value="1"/>
</dbReference>
<dbReference type="Pfam" id="PF01476">
    <property type="entry name" value="LysM"/>
    <property type="match status" value="1"/>
</dbReference>
<feature type="compositionally biased region" description="Basic and acidic residues" evidence="1">
    <location>
        <begin position="54"/>
        <end position="78"/>
    </location>
</feature>
<dbReference type="SMART" id="SM00257">
    <property type="entry name" value="LysM"/>
    <property type="match status" value="1"/>
</dbReference>
<evidence type="ECO:0000313" key="3">
    <source>
        <dbReference type="EMBL" id="MFC5629827.1"/>
    </source>
</evidence>
<accession>A0ABW0U8M4</accession>
<evidence type="ECO:0000256" key="1">
    <source>
        <dbReference type="SAM" id="MobiDB-lite"/>
    </source>
</evidence>
<feature type="domain" description="LysM" evidence="2">
    <location>
        <begin position="2"/>
        <end position="47"/>
    </location>
</feature>
<dbReference type="EMBL" id="JBHSPF010000068">
    <property type="protein sequence ID" value="MFC5629827.1"/>
    <property type="molecule type" value="Genomic_DNA"/>
</dbReference>
<sequence>MNIHIVQKGDTLWKLAQQYQVDFEELKKANAHLADPDQIMPGMKIKIPTKSVPVKKEMPKSPVKEAPKKEMPKPHMPEQPKIPPKYQPSPIPQAPSPHIIQGVKQSQQQQMNMNVNVYKHEKHEGSKKEEKKKKHEKKEPVYTMPSMPEMPKYYTPQPYPFMMGHHPCHYVPWTPIMPGYGFSPCGAPCPPMPYPHYPVQEGYPYPAMNEYASMGNAHPYYSNVKKEKHDINCPEDNHPSHDYPYQSPTYYGYDDEEKGKQSPWINKFYDHQREEE</sequence>
<feature type="region of interest" description="Disordered" evidence="1">
    <location>
        <begin position="234"/>
        <end position="258"/>
    </location>
</feature>
<dbReference type="PROSITE" id="PS51782">
    <property type="entry name" value="LYSM"/>
    <property type="match status" value="1"/>
</dbReference>
<name>A0ABW0U8M4_9BACI</name>
<feature type="region of interest" description="Disordered" evidence="1">
    <location>
        <begin position="52"/>
        <end position="89"/>
    </location>
</feature>
<dbReference type="SUPFAM" id="SSF54106">
    <property type="entry name" value="LysM domain"/>
    <property type="match status" value="1"/>
</dbReference>
<feature type="compositionally biased region" description="Pro residues" evidence="1">
    <location>
        <begin position="80"/>
        <end position="89"/>
    </location>
</feature>
<dbReference type="InterPro" id="IPR018392">
    <property type="entry name" value="LysM"/>
</dbReference>
<dbReference type="Gene3D" id="3.10.350.10">
    <property type="entry name" value="LysM domain"/>
    <property type="match status" value="1"/>
</dbReference>
<gene>
    <name evidence="3" type="primary">safA</name>
    <name evidence="3" type="ORF">ACFPTR_13310</name>
</gene>
<dbReference type="Proteomes" id="UP001596143">
    <property type="component" value="Unassembled WGS sequence"/>
</dbReference>
<dbReference type="NCBIfam" id="TIGR02899">
    <property type="entry name" value="spore_safA"/>
    <property type="match status" value="1"/>
</dbReference>
<dbReference type="RefSeq" id="WP_270898217.1">
    <property type="nucleotide sequence ID" value="NZ_JBHSPF010000068.1"/>
</dbReference>
<organism evidence="3 4">
    <name type="scientific">Aliibacillus thermotolerans</name>
    <dbReference type="NCBI Taxonomy" id="1834418"/>
    <lineage>
        <taxon>Bacteria</taxon>
        <taxon>Bacillati</taxon>
        <taxon>Bacillota</taxon>
        <taxon>Bacilli</taxon>
        <taxon>Bacillales</taxon>
        <taxon>Bacillaceae</taxon>
        <taxon>Aliibacillus</taxon>
    </lineage>
</organism>
<dbReference type="InterPro" id="IPR036779">
    <property type="entry name" value="LysM_dom_sf"/>
</dbReference>
<reference evidence="4" key="1">
    <citation type="journal article" date="2019" name="Int. J. Syst. Evol. Microbiol.">
        <title>The Global Catalogue of Microorganisms (GCM) 10K type strain sequencing project: providing services to taxonomists for standard genome sequencing and annotation.</title>
        <authorList>
            <consortium name="The Broad Institute Genomics Platform"/>
            <consortium name="The Broad Institute Genome Sequencing Center for Infectious Disease"/>
            <person name="Wu L."/>
            <person name="Ma J."/>
        </authorList>
    </citation>
    <scope>NUCLEOTIDE SEQUENCE [LARGE SCALE GENOMIC DNA]</scope>
    <source>
        <strain evidence="4">CGMCC 1.15790</strain>
    </source>
</reference>
<proteinExistence type="predicted"/>
<feature type="compositionally biased region" description="Basic and acidic residues" evidence="1">
    <location>
        <begin position="120"/>
        <end position="129"/>
    </location>
</feature>
<protein>
    <submittedName>
        <fullName evidence="3">SafA/ExsA family spore coat assembly protein</fullName>
    </submittedName>
</protein>
<comment type="caution">
    <text evidence="3">The sequence shown here is derived from an EMBL/GenBank/DDBJ whole genome shotgun (WGS) entry which is preliminary data.</text>
</comment>
<feature type="region of interest" description="Disordered" evidence="1">
    <location>
        <begin position="120"/>
        <end position="139"/>
    </location>
</feature>
<dbReference type="InterPro" id="IPR014248">
    <property type="entry name" value="Spore_coat_assembly_SafA"/>
</dbReference>
<evidence type="ECO:0000313" key="4">
    <source>
        <dbReference type="Proteomes" id="UP001596143"/>
    </source>
</evidence>
<keyword evidence="4" id="KW-1185">Reference proteome</keyword>